<protein>
    <submittedName>
        <fullName evidence="2">Uncharacterized protein</fullName>
    </submittedName>
</protein>
<accession>A0A4Y2JBC0</accession>
<name>A0A4Y2JBC0_ARAVE</name>
<dbReference type="EMBL" id="BGPR01189323">
    <property type="protein sequence ID" value="GBM86658.1"/>
    <property type="molecule type" value="Genomic_DNA"/>
</dbReference>
<organism evidence="2 3">
    <name type="scientific">Araneus ventricosus</name>
    <name type="common">Orbweaver spider</name>
    <name type="synonym">Epeira ventricosa</name>
    <dbReference type="NCBI Taxonomy" id="182803"/>
    <lineage>
        <taxon>Eukaryota</taxon>
        <taxon>Metazoa</taxon>
        <taxon>Ecdysozoa</taxon>
        <taxon>Arthropoda</taxon>
        <taxon>Chelicerata</taxon>
        <taxon>Arachnida</taxon>
        <taxon>Araneae</taxon>
        <taxon>Araneomorphae</taxon>
        <taxon>Entelegynae</taxon>
        <taxon>Araneoidea</taxon>
        <taxon>Araneidae</taxon>
        <taxon>Araneus</taxon>
    </lineage>
</organism>
<evidence type="ECO:0000313" key="2">
    <source>
        <dbReference type="EMBL" id="GBM86658.1"/>
    </source>
</evidence>
<sequence>DDLPSESRDEINIINSVSSSVPFFGSPRRQAFVGDVSRESRDESELNHPVDYISSTSPFVGSPRKLSSQDFLVRLMDSECETFADDLSNESRDESELNCFADSVSSTVPSIGSSNPRCRYDS</sequence>
<gene>
    <name evidence="2" type="ORF">AVEN_180780_1</name>
    <name evidence="1" type="ORF">AVEN_8254_1</name>
</gene>
<proteinExistence type="predicted"/>
<evidence type="ECO:0000313" key="1">
    <source>
        <dbReference type="EMBL" id="GBM86525.1"/>
    </source>
</evidence>
<keyword evidence="3" id="KW-1185">Reference proteome</keyword>
<dbReference type="Proteomes" id="UP000499080">
    <property type="component" value="Unassembled WGS sequence"/>
</dbReference>
<dbReference type="EMBL" id="BGPR01189280">
    <property type="protein sequence ID" value="GBM86525.1"/>
    <property type="molecule type" value="Genomic_DNA"/>
</dbReference>
<dbReference type="AlphaFoldDB" id="A0A4Y2JBC0"/>
<feature type="non-terminal residue" evidence="2">
    <location>
        <position position="1"/>
    </location>
</feature>
<comment type="caution">
    <text evidence="2">The sequence shown here is derived from an EMBL/GenBank/DDBJ whole genome shotgun (WGS) entry which is preliminary data.</text>
</comment>
<evidence type="ECO:0000313" key="3">
    <source>
        <dbReference type="Proteomes" id="UP000499080"/>
    </source>
</evidence>
<reference evidence="2 3" key="1">
    <citation type="journal article" date="2019" name="Sci. Rep.">
        <title>Orb-weaving spider Araneus ventricosus genome elucidates the spidroin gene catalogue.</title>
        <authorList>
            <person name="Kono N."/>
            <person name="Nakamura H."/>
            <person name="Ohtoshi R."/>
            <person name="Moran D.A.P."/>
            <person name="Shinohara A."/>
            <person name="Yoshida Y."/>
            <person name="Fujiwara M."/>
            <person name="Mori M."/>
            <person name="Tomita M."/>
            <person name="Arakawa K."/>
        </authorList>
    </citation>
    <scope>NUCLEOTIDE SEQUENCE [LARGE SCALE GENOMIC DNA]</scope>
</reference>